<sequence>MRLVPSRLLGVSLALAVVGLLAVLSGSLFAAPLRHALLLSCFVDFLVVTGVVFLVDAPPLRRHGAVERRPATPDATSRLQGVR</sequence>
<evidence type="ECO:0000313" key="3">
    <source>
        <dbReference type="Proteomes" id="UP000236584"/>
    </source>
</evidence>
<dbReference type="AlphaFoldDB" id="A0A2I8VMJ8"/>
<name>A0A2I8VMJ8_9EURY</name>
<dbReference type="Proteomes" id="UP000236584">
    <property type="component" value="Chromosome"/>
</dbReference>
<keyword evidence="3" id="KW-1185">Reference proteome</keyword>
<proteinExistence type="predicted"/>
<dbReference type="RefSeq" id="WP_103426793.1">
    <property type="nucleotide sequence ID" value="NZ_CP026309.1"/>
</dbReference>
<keyword evidence="1" id="KW-0472">Membrane</keyword>
<evidence type="ECO:0000313" key="2">
    <source>
        <dbReference type="EMBL" id="AUV83104.1"/>
    </source>
</evidence>
<keyword evidence="1" id="KW-0812">Transmembrane</keyword>
<feature type="transmembrane region" description="Helical" evidence="1">
    <location>
        <begin position="35"/>
        <end position="55"/>
    </location>
</feature>
<protein>
    <submittedName>
        <fullName evidence="2">Uncharacterized protein</fullName>
    </submittedName>
</protein>
<gene>
    <name evidence="2" type="ORF">C2R22_16825</name>
</gene>
<reference evidence="2 3" key="1">
    <citation type="submission" date="2018-01" db="EMBL/GenBank/DDBJ databases">
        <title>Complete genome sequence of Salinigranum rubrum GX10T, an extremely halophilic archaeon isolated from a marine solar saltern.</title>
        <authorList>
            <person name="Han S."/>
        </authorList>
    </citation>
    <scope>NUCLEOTIDE SEQUENCE [LARGE SCALE GENOMIC DNA]</scope>
    <source>
        <strain evidence="2 3">GX10</strain>
    </source>
</reference>
<evidence type="ECO:0000256" key="1">
    <source>
        <dbReference type="SAM" id="Phobius"/>
    </source>
</evidence>
<keyword evidence="1" id="KW-1133">Transmembrane helix</keyword>
<dbReference type="GeneID" id="35593791"/>
<dbReference type="EMBL" id="CP026309">
    <property type="protein sequence ID" value="AUV83104.1"/>
    <property type="molecule type" value="Genomic_DNA"/>
</dbReference>
<organism evidence="2 3">
    <name type="scientific">Salinigranum rubrum</name>
    <dbReference type="NCBI Taxonomy" id="755307"/>
    <lineage>
        <taxon>Archaea</taxon>
        <taxon>Methanobacteriati</taxon>
        <taxon>Methanobacteriota</taxon>
        <taxon>Stenosarchaea group</taxon>
        <taxon>Halobacteria</taxon>
        <taxon>Halobacteriales</taxon>
        <taxon>Haloferacaceae</taxon>
        <taxon>Salinigranum</taxon>
    </lineage>
</organism>
<accession>A0A2I8VMJ8</accession>
<dbReference type="KEGG" id="srub:C2R22_16825"/>